<feature type="transmembrane region" description="Helical" evidence="1">
    <location>
        <begin position="69"/>
        <end position="89"/>
    </location>
</feature>
<feature type="transmembrane region" description="Helical" evidence="1">
    <location>
        <begin position="214"/>
        <end position="236"/>
    </location>
</feature>
<evidence type="ECO:0000313" key="3">
    <source>
        <dbReference type="Proteomes" id="UP000295673"/>
    </source>
</evidence>
<dbReference type="AlphaFoldDB" id="A0A4R1NY65"/>
<accession>A0A4R1NY65</accession>
<feature type="transmembrane region" description="Helical" evidence="1">
    <location>
        <begin position="101"/>
        <end position="120"/>
    </location>
</feature>
<feature type="transmembrane region" description="Helical" evidence="1">
    <location>
        <begin position="141"/>
        <end position="163"/>
    </location>
</feature>
<dbReference type="RefSeq" id="WP_132860129.1">
    <property type="nucleotide sequence ID" value="NZ_SMGR01000001.1"/>
</dbReference>
<dbReference type="InterPro" id="IPR025291">
    <property type="entry name" value="DUF4153"/>
</dbReference>
<comment type="caution">
    <text evidence="2">The sequence shown here is derived from an EMBL/GenBank/DDBJ whole genome shotgun (WGS) entry which is preliminary data.</text>
</comment>
<feature type="transmembrane region" description="Helical" evidence="1">
    <location>
        <begin position="12"/>
        <end position="30"/>
    </location>
</feature>
<evidence type="ECO:0000313" key="2">
    <source>
        <dbReference type="EMBL" id="TCL10162.1"/>
    </source>
</evidence>
<feature type="transmembrane region" description="Helical" evidence="1">
    <location>
        <begin position="348"/>
        <end position="368"/>
    </location>
</feature>
<reference evidence="2 3" key="1">
    <citation type="submission" date="2019-03" db="EMBL/GenBank/DDBJ databases">
        <title>Genomic Encyclopedia of Archaeal and Bacterial Type Strains, Phase II (KMG-II): from individual species to whole genera.</title>
        <authorList>
            <person name="Goeker M."/>
        </authorList>
    </citation>
    <scope>NUCLEOTIDE SEQUENCE [LARGE SCALE GENOMIC DNA]</scope>
    <source>
        <strain evidence="2 3">DSM 26433</strain>
    </source>
</reference>
<protein>
    <submittedName>
        <fullName evidence="2">Uncharacterized protein DUF4153</fullName>
    </submittedName>
</protein>
<keyword evidence="1" id="KW-0812">Transmembrane</keyword>
<feature type="transmembrane region" description="Helical" evidence="1">
    <location>
        <begin position="183"/>
        <end position="202"/>
    </location>
</feature>
<dbReference type="EMBL" id="SMGR01000001">
    <property type="protein sequence ID" value="TCL10162.1"/>
    <property type="molecule type" value="Genomic_DNA"/>
</dbReference>
<dbReference type="Pfam" id="PF13687">
    <property type="entry name" value="DUF4153"/>
    <property type="match status" value="1"/>
</dbReference>
<feature type="transmembrane region" description="Helical" evidence="1">
    <location>
        <begin position="42"/>
        <end position="62"/>
    </location>
</feature>
<keyword evidence="1" id="KW-1133">Transmembrane helix</keyword>
<feature type="transmembrane region" description="Helical" evidence="1">
    <location>
        <begin position="278"/>
        <end position="303"/>
    </location>
</feature>
<feature type="transmembrane region" description="Helical" evidence="1">
    <location>
        <begin position="315"/>
        <end position="336"/>
    </location>
</feature>
<dbReference type="OrthoDB" id="7402611at2"/>
<sequence>MHSEDGRTMAGRAEMAIIGAVAGLSLWALGEKAPDIITNPHAYLALVATVSGFFAVLLGLSGPHRVARAAVPAILLAVAGAVLVTMSGLRFDSIEDLSSAGHPLAVWLVFLFVATPFAAVRMVQHESLTDYGCLFDTSWSILVRYSAGWLFAGVLFAVAYLSHELLDIVGITVIEELLRNDPFRWGFLGFALGLGLSVVHELRQYLSPYLLLRMLRMLVPVVLVVVAIFAVAAVLQGPDQLFGSLSRAATLLTVALVMISLVSIALDRGDADAIDVRWMQLATGALAMLLPVIAGLAAYAIWLRVAQYGWTPPRLVAAMIAFVVMLYAVAYPAAVIMGRGWMVRVCKANVWIALSSLVLFALWLSPVLNAERISTNDQVARAEAGTTPYYDVPVWEMRNDWGRPGQAGLSILAQSEDADLAAAATRELEGKEADPQDTRSAQITALLKVVAVLPKGEQLQPSDFDGMSDWEIESLRVCGEAAAERCVWIFGNFDRGFEGRQAILLRPTISGNNWRGWLGKEHRGQLEFQSLDLSSGVADISSGQIQRLVEGDFEIAPSRLNSIWIGEYELLPVD</sequence>
<feature type="transmembrane region" description="Helical" evidence="1">
    <location>
        <begin position="248"/>
        <end position="266"/>
    </location>
</feature>
<dbReference type="Proteomes" id="UP000295673">
    <property type="component" value="Unassembled WGS sequence"/>
</dbReference>
<evidence type="ECO:0000256" key="1">
    <source>
        <dbReference type="SAM" id="Phobius"/>
    </source>
</evidence>
<gene>
    <name evidence="2" type="ORF">BXY66_2231</name>
</gene>
<keyword evidence="1" id="KW-0472">Membrane</keyword>
<organism evidence="2 3">
    <name type="scientific">Shimia isoporae</name>
    <dbReference type="NCBI Taxonomy" id="647720"/>
    <lineage>
        <taxon>Bacteria</taxon>
        <taxon>Pseudomonadati</taxon>
        <taxon>Pseudomonadota</taxon>
        <taxon>Alphaproteobacteria</taxon>
        <taxon>Rhodobacterales</taxon>
        <taxon>Roseobacteraceae</taxon>
    </lineage>
</organism>
<keyword evidence="3" id="KW-1185">Reference proteome</keyword>
<name>A0A4R1NY65_9RHOB</name>
<proteinExistence type="predicted"/>